<evidence type="ECO:0000313" key="3">
    <source>
        <dbReference type="EMBL" id="MFD0689011.1"/>
    </source>
</evidence>
<dbReference type="EMBL" id="JBHTGP010000015">
    <property type="protein sequence ID" value="MFD0689011.1"/>
    <property type="molecule type" value="Genomic_DNA"/>
</dbReference>
<evidence type="ECO:0000256" key="1">
    <source>
        <dbReference type="SAM" id="SignalP"/>
    </source>
</evidence>
<feature type="signal peptide" evidence="1">
    <location>
        <begin position="1"/>
        <end position="32"/>
    </location>
</feature>
<dbReference type="Gene3D" id="3.20.20.80">
    <property type="entry name" value="Glycosidases"/>
    <property type="match status" value="1"/>
</dbReference>
<sequence length="277" mass="29478">MHHRVRKPRRLAAAAAVLAALASVSPAPPALASYGNSIHMGWDACAASIAKAQAFWTDTPYWNMGLYLGGSAYGSGCKRWTSSEVSQLRSMGYKFLPLWVGPQAPCTGFGSRFSSDTATAYSQGRTEARSVYNAMVALSWDTLNAPAIYDLEGFDTTNAGCLNAAKSFIDGWVYQLHVAPAQKAGVYGSSCASGLNSYAGIANVPDFIHGANWSGVKSTSTIACIPSGNWTQRQRHKQYQGGHNETWNGVTMNVDSDCSNGPVYPAPDALTSPQGCE</sequence>
<feature type="chain" id="PRO_5046636140" evidence="1">
    <location>
        <begin position="33"/>
        <end position="277"/>
    </location>
</feature>
<proteinExistence type="predicted"/>
<dbReference type="InterPro" id="IPR017853">
    <property type="entry name" value="GH"/>
</dbReference>
<gene>
    <name evidence="3" type="ORF">ACFQZM_31285</name>
</gene>
<dbReference type="Pfam" id="PF08924">
    <property type="entry name" value="Rv2525c_GlyHyd-like"/>
    <property type="match status" value="1"/>
</dbReference>
<dbReference type="Proteomes" id="UP001597063">
    <property type="component" value="Unassembled WGS sequence"/>
</dbReference>
<keyword evidence="1" id="KW-0732">Signal</keyword>
<accession>A0ABW2XRR3</accession>
<keyword evidence="3" id="KW-0378">Hydrolase</keyword>
<dbReference type="InterPro" id="IPR015020">
    <property type="entry name" value="Rv2525c-like_Glyco_Hydro-like"/>
</dbReference>
<evidence type="ECO:0000313" key="4">
    <source>
        <dbReference type="Proteomes" id="UP001597063"/>
    </source>
</evidence>
<dbReference type="SUPFAM" id="SSF51445">
    <property type="entry name" value="(Trans)glycosidases"/>
    <property type="match status" value="1"/>
</dbReference>
<dbReference type="RefSeq" id="WP_131760058.1">
    <property type="nucleotide sequence ID" value="NZ_CAACUY010000100.1"/>
</dbReference>
<evidence type="ECO:0000259" key="2">
    <source>
        <dbReference type="Pfam" id="PF08924"/>
    </source>
</evidence>
<feature type="domain" description="Rv2525c-like glycoside hydrolase-like" evidence="2">
    <location>
        <begin position="56"/>
        <end position="257"/>
    </location>
</feature>
<keyword evidence="4" id="KW-1185">Reference proteome</keyword>
<protein>
    <submittedName>
        <fullName evidence="3">Glycoside hydrolase domain-containing protein</fullName>
    </submittedName>
</protein>
<name>A0ABW2XRR3_9ACTN</name>
<dbReference type="GO" id="GO:0016787">
    <property type="term" value="F:hydrolase activity"/>
    <property type="evidence" value="ECO:0007669"/>
    <property type="project" value="UniProtKB-KW"/>
</dbReference>
<organism evidence="3 4">
    <name type="scientific">Actinomadura fibrosa</name>
    <dbReference type="NCBI Taxonomy" id="111802"/>
    <lineage>
        <taxon>Bacteria</taxon>
        <taxon>Bacillati</taxon>
        <taxon>Actinomycetota</taxon>
        <taxon>Actinomycetes</taxon>
        <taxon>Streptosporangiales</taxon>
        <taxon>Thermomonosporaceae</taxon>
        <taxon>Actinomadura</taxon>
    </lineage>
</organism>
<comment type="caution">
    <text evidence="3">The sequence shown here is derived from an EMBL/GenBank/DDBJ whole genome shotgun (WGS) entry which is preliminary data.</text>
</comment>
<reference evidence="4" key="1">
    <citation type="journal article" date="2019" name="Int. J. Syst. Evol. Microbiol.">
        <title>The Global Catalogue of Microorganisms (GCM) 10K type strain sequencing project: providing services to taxonomists for standard genome sequencing and annotation.</title>
        <authorList>
            <consortium name="The Broad Institute Genomics Platform"/>
            <consortium name="The Broad Institute Genome Sequencing Center for Infectious Disease"/>
            <person name="Wu L."/>
            <person name="Ma J."/>
        </authorList>
    </citation>
    <scope>NUCLEOTIDE SEQUENCE [LARGE SCALE GENOMIC DNA]</scope>
    <source>
        <strain evidence="4">JCM 9371</strain>
    </source>
</reference>